<dbReference type="InterPro" id="IPR020084">
    <property type="entry name" value="NUDIX_hydrolase_CS"/>
</dbReference>
<proteinExistence type="inferred from homology"/>
<evidence type="ECO:0000256" key="6">
    <source>
        <dbReference type="ARBA" id="ARBA00032162"/>
    </source>
</evidence>
<dbReference type="PROSITE" id="PS00893">
    <property type="entry name" value="NUDIX_BOX"/>
    <property type="match status" value="1"/>
</dbReference>
<keyword evidence="5" id="KW-0378">Hydrolase</keyword>
<dbReference type="PROSITE" id="PS51462">
    <property type="entry name" value="NUDIX"/>
    <property type="match status" value="1"/>
</dbReference>
<evidence type="ECO:0000256" key="4">
    <source>
        <dbReference type="ARBA" id="ARBA00016377"/>
    </source>
</evidence>
<evidence type="ECO:0000256" key="5">
    <source>
        <dbReference type="ARBA" id="ARBA00022801"/>
    </source>
</evidence>
<evidence type="ECO:0000313" key="10">
    <source>
        <dbReference type="Proteomes" id="UP000472580"/>
    </source>
</evidence>
<dbReference type="GO" id="GO:0016787">
    <property type="term" value="F:hydrolase activity"/>
    <property type="evidence" value="ECO:0007669"/>
    <property type="project" value="UniProtKB-KW"/>
</dbReference>
<dbReference type="InterPro" id="IPR000086">
    <property type="entry name" value="NUDIX_hydrolase_dom"/>
</dbReference>
<dbReference type="GO" id="GO:0005829">
    <property type="term" value="C:cytosol"/>
    <property type="evidence" value="ECO:0007669"/>
    <property type="project" value="TreeGrafter"/>
</dbReference>
<evidence type="ECO:0000259" key="8">
    <source>
        <dbReference type="PROSITE" id="PS51462"/>
    </source>
</evidence>
<evidence type="ECO:0000256" key="2">
    <source>
        <dbReference type="ARBA" id="ARBA00001946"/>
    </source>
</evidence>
<name>A0A6L6YLU6_9BURK</name>
<comment type="caution">
    <text evidence="9">The sequence shown here is derived from an EMBL/GenBank/DDBJ whole genome shotgun (WGS) entry which is preliminary data.</text>
</comment>
<keyword evidence="10" id="KW-1185">Reference proteome</keyword>
<protein>
    <recommendedName>
        <fullName evidence="4">GDP-mannose pyrophosphatase</fullName>
    </recommendedName>
    <alternativeName>
        <fullName evidence="6">GDP-mannose hydrolase</fullName>
    </alternativeName>
    <alternativeName>
        <fullName evidence="7">GDPMK</fullName>
    </alternativeName>
</protein>
<gene>
    <name evidence="9" type="ORF">E5987_11130</name>
</gene>
<reference evidence="9 10" key="1">
    <citation type="submission" date="2019-12" db="EMBL/GenBank/DDBJ databases">
        <title>Microbes associate with the intestines of laboratory mice.</title>
        <authorList>
            <person name="Navarre W."/>
            <person name="Wong E."/>
        </authorList>
    </citation>
    <scope>NUCLEOTIDE SEQUENCE [LARGE SCALE GENOMIC DNA]</scope>
    <source>
        <strain evidence="9 10">NM82_D38</strain>
    </source>
</reference>
<dbReference type="PANTHER" id="PTHR11839:SF18">
    <property type="entry name" value="NUDIX HYDROLASE DOMAIN-CONTAINING PROTEIN"/>
    <property type="match status" value="1"/>
</dbReference>
<dbReference type="EMBL" id="WSRP01000043">
    <property type="protein sequence ID" value="MVX57738.1"/>
    <property type="molecule type" value="Genomic_DNA"/>
</dbReference>
<dbReference type="OrthoDB" id="9806150at2"/>
<dbReference type="PANTHER" id="PTHR11839">
    <property type="entry name" value="UDP/ADP-SUGAR PYROPHOSPHATASE"/>
    <property type="match status" value="1"/>
</dbReference>
<sequence>MQRAIMTVKDPLADEVLSSEVKYKGSFLQVIRDEVRTPDGVISCREYLRHPGAAAIIPMFDDGRVILEKQYRHPLRKTFLEIPAGKLDPRESPLNCAKRELIEETGYEASKWKLLGRFNNAIGYSDEEITVFLARDLKKVGQHLDPGEVLELVEMPWTELVSKSLNGEIRDVKTIVAAMWLAHEMAD</sequence>
<dbReference type="GO" id="GO:0006753">
    <property type="term" value="P:nucleoside phosphate metabolic process"/>
    <property type="evidence" value="ECO:0007669"/>
    <property type="project" value="TreeGrafter"/>
</dbReference>
<evidence type="ECO:0000256" key="7">
    <source>
        <dbReference type="ARBA" id="ARBA00032272"/>
    </source>
</evidence>
<comment type="catalytic activity">
    <reaction evidence="1">
        <text>GDP-alpha-D-mannose + H2O = alpha-D-mannose 1-phosphate + GMP + 2 H(+)</text>
        <dbReference type="Rhea" id="RHEA:27978"/>
        <dbReference type="ChEBI" id="CHEBI:15377"/>
        <dbReference type="ChEBI" id="CHEBI:15378"/>
        <dbReference type="ChEBI" id="CHEBI:57527"/>
        <dbReference type="ChEBI" id="CHEBI:58115"/>
        <dbReference type="ChEBI" id="CHEBI:58409"/>
    </reaction>
</comment>
<comment type="cofactor">
    <cofactor evidence="2">
        <name>Mg(2+)</name>
        <dbReference type="ChEBI" id="CHEBI:18420"/>
    </cofactor>
</comment>
<accession>A0A6L6YLU6</accession>
<dbReference type="Proteomes" id="UP000472580">
    <property type="component" value="Unassembled WGS sequence"/>
</dbReference>
<dbReference type="AlphaFoldDB" id="A0A6L6YLU6"/>
<feature type="domain" description="Nudix hydrolase" evidence="8">
    <location>
        <begin position="48"/>
        <end position="177"/>
    </location>
</feature>
<evidence type="ECO:0000256" key="3">
    <source>
        <dbReference type="ARBA" id="ARBA00007275"/>
    </source>
</evidence>
<dbReference type="InterPro" id="IPR015797">
    <property type="entry name" value="NUDIX_hydrolase-like_dom_sf"/>
</dbReference>
<evidence type="ECO:0000313" key="9">
    <source>
        <dbReference type="EMBL" id="MVX57738.1"/>
    </source>
</evidence>
<dbReference type="Gene3D" id="3.90.79.10">
    <property type="entry name" value="Nucleoside Triphosphate Pyrophosphohydrolase"/>
    <property type="match status" value="1"/>
</dbReference>
<evidence type="ECO:0000256" key="1">
    <source>
        <dbReference type="ARBA" id="ARBA00000847"/>
    </source>
</evidence>
<organism evidence="9 10">
    <name type="scientific">Parasutterella muris</name>
    <dbReference type="NCBI Taxonomy" id="2565572"/>
    <lineage>
        <taxon>Bacteria</taxon>
        <taxon>Pseudomonadati</taxon>
        <taxon>Pseudomonadota</taxon>
        <taxon>Betaproteobacteria</taxon>
        <taxon>Burkholderiales</taxon>
        <taxon>Sutterellaceae</taxon>
        <taxon>Parasutterella</taxon>
    </lineage>
</organism>
<dbReference type="GO" id="GO:0019693">
    <property type="term" value="P:ribose phosphate metabolic process"/>
    <property type="evidence" value="ECO:0007669"/>
    <property type="project" value="TreeGrafter"/>
</dbReference>
<dbReference type="Pfam" id="PF00293">
    <property type="entry name" value="NUDIX"/>
    <property type="match status" value="1"/>
</dbReference>
<comment type="similarity">
    <text evidence="3">Belongs to the Nudix hydrolase family. NudK subfamily.</text>
</comment>
<dbReference type="SUPFAM" id="SSF55811">
    <property type="entry name" value="Nudix"/>
    <property type="match status" value="1"/>
</dbReference>